<sequence length="621" mass="69198">MSTSNQTPTTRADIVSGVPPDILTAMRGGLRDMANIEYERLLKASREHQILLTSDEIDQMTVHHAQSIPLPSEFNMKKVYKPRIKEYVERLETVGKVAADLHPDTDGRNLIESADGLLGSQDLETVATELATIRSKSVERVSSYLFNKAAISCLAEIEEGFANLKSKTDAKVWKLIDRATAGCRSAEQVLSDLGCGMTYELISQLNQKIEALGNYDNPGVKDKVQSSIQDNLDYTLAAGEPLFFGHRLGDLRKPNLLSSASFKEVRATLESIRDEHEISVYKDRRNRKAAFRHSQAKKDNSVGENSVLQQSCLDDLTGWLNENRYEINLREDPPYAHALMQYVNDTVSDMQWEHSKWQDTQVTEHGRRLVYAPELQRLTLPSEKYDHMMSILKSSGEKDSKAKELWRSIKRTELDHIVLMKKAETISQVAPRSMAREIQAQRAQLLDSINRDASYTVNTVRSAARAFLDKANYNLLMLSDISGVPTKELIQGAAKTTGRSGKPRLTGTVVTDTIASGNCYLAASKQQYQDSFSKYAETSHGEKTLWSEFEAIIPELVSGADPEGEEHESEGEENAEPQGSSDSDQYVPDDATGVSAAIEEMKSNTLPDRTYAQVLQGPPSK</sequence>
<dbReference type="EMBL" id="KI669462">
    <property type="protein sequence ID" value="OCF58165.1"/>
    <property type="molecule type" value="Genomic_DNA"/>
</dbReference>
<feature type="region of interest" description="Disordered" evidence="1">
    <location>
        <begin position="560"/>
        <end position="621"/>
    </location>
</feature>
<reference evidence="2 3" key="1">
    <citation type="submission" date="2013-07" db="EMBL/GenBank/DDBJ databases">
        <title>The Genome Sequence of Kwoniella mangroviensis CBS10435.</title>
        <authorList>
            <consortium name="The Broad Institute Genome Sequencing Platform"/>
            <person name="Cuomo C."/>
            <person name="Litvintseva A."/>
            <person name="Chen Y."/>
            <person name="Heitman J."/>
            <person name="Sun S."/>
            <person name="Springer D."/>
            <person name="Dromer F."/>
            <person name="Young S.K."/>
            <person name="Zeng Q."/>
            <person name="Gargeya S."/>
            <person name="Fitzgerald M."/>
            <person name="Abouelleil A."/>
            <person name="Alvarado L."/>
            <person name="Berlin A.M."/>
            <person name="Chapman S.B."/>
            <person name="Dewar J."/>
            <person name="Goldberg J."/>
            <person name="Griggs A."/>
            <person name="Gujja S."/>
            <person name="Hansen M."/>
            <person name="Howarth C."/>
            <person name="Imamovic A."/>
            <person name="Larimer J."/>
            <person name="McCowan C."/>
            <person name="Murphy C."/>
            <person name="Pearson M."/>
            <person name="Priest M."/>
            <person name="Roberts A."/>
            <person name="Saif S."/>
            <person name="Shea T."/>
            <person name="Sykes S."/>
            <person name="Wortman J."/>
            <person name="Nusbaum C."/>
            <person name="Birren B."/>
        </authorList>
    </citation>
    <scope>NUCLEOTIDE SEQUENCE [LARGE SCALE GENOMIC DNA]</scope>
    <source>
        <strain evidence="2 3">CBS 10435</strain>
    </source>
</reference>
<organism evidence="2 3">
    <name type="scientific">Kwoniella mangroviensis CBS 10435</name>
    <dbReference type="NCBI Taxonomy" id="1331196"/>
    <lineage>
        <taxon>Eukaryota</taxon>
        <taxon>Fungi</taxon>
        <taxon>Dikarya</taxon>
        <taxon>Basidiomycota</taxon>
        <taxon>Agaricomycotina</taxon>
        <taxon>Tremellomycetes</taxon>
        <taxon>Tremellales</taxon>
        <taxon>Cryptococcaceae</taxon>
        <taxon>Kwoniella</taxon>
    </lineage>
</organism>
<name>A0A1B9IRI6_9TREE</name>
<gene>
    <name evidence="2" type="ORF">L486_04195</name>
</gene>
<accession>A0A1B9IRI6</accession>
<keyword evidence="3" id="KW-1185">Reference proteome</keyword>
<feature type="compositionally biased region" description="Acidic residues" evidence="1">
    <location>
        <begin position="562"/>
        <end position="575"/>
    </location>
</feature>
<evidence type="ECO:0000313" key="2">
    <source>
        <dbReference type="EMBL" id="OCF58165.1"/>
    </source>
</evidence>
<evidence type="ECO:0000313" key="3">
    <source>
        <dbReference type="Proteomes" id="UP000092583"/>
    </source>
</evidence>
<reference evidence="3" key="2">
    <citation type="submission" date="2013-12" db="EMBL/GenBank/DDBJ databases">
        <title>Evolution of pathogenesis and genome organization in the Tremellales.</title>
        <authorList>
            <person name="Cuomo C."/>
            <person name="Litvintseva A."/>
            <person name="Heitman J."/>
            <person name="Chen Y."/>
            <person name="Sun S."/>
            <person name="Springer D."/>
            <person name="Dromer F."/>
            <person name="Young S."/>
            <person name="Zeng Q."/>
            <person name="Chapman S."/>
            <person name="Gujja S."/>
            <person name="Saif S."/>
            <person name="Birren B."/>
        </authorList>
    </citation>
    <scope>NUCLEOTIDE SEQUENCE [LARGE SCALE GENOMIC DNA]</scope>
    <source>
        <strain evidence="3">CBS 10435</strain>
    </source>
</reference>
<protein>
    <submittedName>
        <fullName evidence="2">Uncharacterized protein</fullName>
    </submittedName>
</protein>
<proteinExistence type="predicted"/>
<dbReference type="AlphaFoldDB" id="A0A1B9IRI6"/>
<evidence type="ECO:0000256" key="1">
    <source>
        <dbReference type="SAM" id="MobiDB-lite"/>
    </source>
</evidence>
<dbReference type="Proteomes" id="UP000092583">
    <property type="component" value="Unassembled WGS sequence"/>
</dbReference>